<evidence type="ECO:0000313" key="4">
    <source>
        <dbReference type="Proteomes" id="UP000830671"/>
    </source>
</evidence>
<dbReference type="KEGG" id="clup:CLUP02_07493"/>
<dbReference type="Pfam" id="PF03881">
    <property type="entry name" value="Fructosamin_kin"/>
    <property type="match status" value="1"/>
</dbReference>
<dbReference type="InterPro" id="IPR016477">
    <property type="entry name" value="Fructo-/Ketosamine-3-kinase"/>
</dbReference>
<evidence type="ECO:0000256" key="2">
    <source>
        <dbReference type="ARBA" id="ARBA00048655"/>
    </source>
</evidence>
<reference evidence="3" key="1">
    <citation type="journal article" date="2021" name="Mol. Plant Microbe Interact.">
        <title>Complete Genome Sequence of the Plant-Pathogenic Fungus Colletotrichum lupini.</title>
        <authorList>
            <person name="Baroncelli R."/>
            <person name="Pensec F."/>
            <person name="Da Lio D."/>
            <person name="Boufleur T."/>
            <person name="Vicente I."/>
            <person name="Sarrocco S."/>
            <person name="Picot A."/>
            <person name="Baraldi E."/>
            <person name="Sukno S."/>
            <person name="Thon M."/>
            <person name="Le Floch G."/>
        </authorList>
    </citation>
    <scope>NUCLEOTIDE SEQUENCE</scope>
    <source>
        <strain evidence="3">IMI 504893</strain>
    </source>
</reference>
<comment type="catalytic activity">
    <reaction evidence="2">
        <text>N(6)-D-ribulosyl-L-lysyl-[protein] + ATP = N(6)-(3-O-phospho-D-ribulosyl)-L-lysyl-[protein] + ADP + H(+)</text>
        <dbReference type="Rhea" id="RHEA:48432"/>
        <dbReference type="Rhea" id="RHEA-COMP:12103"/>
        <dbReference type="Rhea" id="RHEA-COMP:12104"/>
        <dbReference type="ChEBI" id="CHEBI:15378"/>
        <dbReference type="ChEBI" id="CHEBI:30616"/>
        <dbReference type="ChEBI" id="CHEBI:90418"/>
        <dbReference type="ChEBI" id="CHEBI:90420"/>
        <dbReference type="ChEBI" id="CHEBI:456216"/>
        <dbReference type="EC" id="2.7.1.172"/>
    </reaction>
    <physiologicalReaction direction="left-to-right" evidence="2">
        <dbReference type="Rhea" id="RHEA:48433"/>
    </physiologicalReaction>
</comment>
<gene>
    <name evidence="3" type="ORF">CLUP02_07493</name>
</gene>
<organism evidence="3 4">
    <name type="scientific">Colletotrichum lupini</name>
    <dbReference type="NCBI Taxonomy" id="145971"/>
    <lineage>
        <taxon>Eukaryota</taxon>
        <taxon>Fungi</taxon>
        <taxon>Dikarya</taxon>
        <taxon>Ascomycota</taxon>
        <taxon>Pezizomycotina</taxon>
        <taxon>Sordariomycetes</taxon>
        <taxon>Hypocreomycetidae</taxon>
        <taxon>Glomerellales</taxon>
        <taxon>Glomerellaceae</taxon>
        <taxon>Colletotrichum</taxon>
        <taxon>Colletotrichum acutatum species complex</taxon>
    </lineage>
</organism>
<dbReference type="Proteomes" id="UP000830671">
    <property type="component" value="Chromosome 4"/>
</dbReference>
<dbReference type="EMBL" id="CP019476">
    <property type="protein sequence ID" value="UQC82007.1"/>
    <property type="molecule type" value="Genomic_DNA"/>
</dbReference>
<proteinExistence type="predicted"/>
<evidence type="ECO:0000313" key="3">
    <source>
        <dbReference type="EMBL" id="UQC82007.1"/>
    </source>
</evidence>
<dbReference type="PANTHER" id="PTHR12149:SF8">
    <property type="entry name" value="PROTEIN-RIBULOSAMINE 3-KINASE"/>
    <property type="match status" value="1"/>
</dbReference>
<name>A0A9Q8SSY1_9PEZI</name>
<dbReference type="InterPro" id="IPR011009">
    <property type="entry name" value="Kinase-like_dom_sf"/>
</dbReference>
<dbReference type="AlphaFoldDB" id="A0A9Q8SSY1"/>
<accession>A0A9Q8SSY1</accession>
<dbReference type="GO" id="GO:0102193">
    <property type="term" value="F:protein-ribulosamine 3-kinase activity"/>
    <property type="evidence" value="ECO:0007669"/>
    <property type="project" value="UniProtKB-EC"/>
</dbReference>
<dbReference type="Gene3D" id="3.90.1200.10">
    <property type="match status" value="1"/>
</dbReference>
<dbReference type="RefSeq" id="XP_049143630.1">
    <property type="nucleotide sequence ID" value="XM_049286487.1"/>
</dbReference>
<dbReference type="SUPFAM" id="SSF56112">
    <property type="entry name" value="Protein kinase-like (PK-like)"/>
    <property type="match status" value="1"/>
</dbReference>
<dbReference type="GeneID" id="73341497"/>
<dbReference type="EC" id="2.7.1.172" evidence="1"/>
<keyword evidence="4" id="KW-1185">Reference proteome</keyword>
<evidence type="ECO:0000256" key="1">
    <source>
        <dbReference type="ARBA" id="ARBA00011961"/>
    </source>
</evidence>
<sequence length="357" mass="40253">MPDDSKWLRDISGNFPLHMTVVSAMPIGTKVLSAESWGISAWTKTAKICVILPGDTPKRYFLKLATGKGARALTEGELHSANSINELITGFVPKAAGWGMYQQAEVAVYWFLGDFHDMELSRAPEPMRFTSQIAELHRRGASPNGMFGFQVATVCGVMVRTVTWEKSWAASFTHQLKDVIKYDNEVNPPWPEYDSACEQLIQKVIPRLLGILQADGRTIIPTLIHGDLWEGNVGIDMETGESIAFDPGCVYAHNECEFGTWRCPWAHHFNAPIYQRLYQRHFEPSEPAEEWDDRNRLYSIRALLNQAAGHPGSVAREIAYNDMLYLCQEYAPLDTLERYDSEKDITVTGARPHVTFP</sequence>
<dbReference type="PANTHER" id="PTHR12149">
    <property type="entry name" value="FRUCTOSAMINE 3 KINASE-RELATED PROTEIN"/>
    <property type="match status" value="1"/>
</dbReference>
<protein>
    <recommendedName>
        <fullName evidence="1">protein-ribulosamine 3-kinase</fullName>
        <ecNumber evidence="1">2.7.1.172</ecNumber>
    </recommendedName>
</protein>